<gene>
    <name evidence="2" type="ORF">E2C01_014472</name>
</gene>
<organism evidence="2 3">
    <name type="scientific">Portunus trituberculatus</name>
    <name type="common">Swimming crab</name>
    <name type="synonym">Neptunus trituberculatus</name>
    <dbReference type="NCBI Taxonomy" id="210409"/>
    <lineage>
        <taxon>Eukaryota</taxon>
        <taxon>Metazoa</taxon>
        <taxon>Ecdysozoa</taxon>
        <taxon>Arthropoda</taxon>
        <taxon>Crustacea</taxon>
        <taxon>Multicrustacea</taxon>
        <taxon>Malacostraca</taxon>
        <taxon>Eumalacostraca</taxon>
        <taxon>Eucarida</taxon>
        <taxon>Decapoda</taxon>
        <taxon>Pleocyemata</taxon>
        <taxon>Brachyura</taxon>
        <taxon>Eubrachyura</taxon>
        <taxon>Portunoidea</taxon>
        <taxon>Portunidae</taxon>
        <taxon>Portuninae</taxon>
        <taxon>Portunus</taxon>
    </lineage>
</organism>
<comment type="caution">
    <text evidence="2">The sequence shown here is derived from an EMBL/GenBank/DDBJ whole genome shotgun (WGS) entry which is preliminary data.</text>
</comment>
<dbReference type="AlphaFoldDB" id="A0A5B7DIX4"/>
<name>A0A5B7DIX4_PORTR</name>
<protein>
    <submittedName>
        <fullName evidence="2">Uncharacterized protein</fullName>
    </submittedName>
</protein>
<evidence type="ECO:0000313" key="3">
    <source>
        <dbReference type="Proteomes" id="UP000324222"/>
    </source>
</evidence>
<feature type="chain" id="PRO_5022951091" evidence="1">
    <location>
        <begin position="21"/>
        <end position="112"/>
    </location>
</feature>
<feature type="signal peptide" evidence="1">
    <location>
        <begin position="1"/>
        <end position="20"/>
    </location>
</feature>
<dbReference type="Proteomes" id="UP000324222">
    <property type="component" value="Unassembled WGS sequence"/>
</dbReference>
<keyword evidence="1" id="KW-0732">Signal</keyword>
<dbReference type="OrthoDB" id="6364226at2759"/>
<reference evidence="2 3" key="1">
    <citation type="submission" date="2019-05" db="EMBL/GenBank/DDBJ databases">
        <title>Another draft genome of Portunus trituberculatus and its Hox gene families provides insights of decapod evolution.</title>
        <authorList>
            <person name="Jeong J.-H."/>
            <person name="Song I."/>
            <person name="Kim S."/>
            <person name="Choi T."/>
            <person name="Kim D."/>
            <person name="Ryu S."/>
            <person name="Kim W."/>
        </authorList>
    </citation>
    <scope>NUCLEOTIDE SEQUENCE [LARGE SCALE GENOMIC DNA]</scope>
    <source>
        <tissue evidence="2">Muscle</tissue>
    </source>
</reference>
<dbReference type="EMBL" id="VSRR010000982">
    <property type="protein sequence ID" value="MPC21482.1"/>
    <property type="molecule type" value="Genomic_DNA"/>
</dbReference>
<accession>A0A5B7DIX4</accession>
<sequence length="112" mass="11771">MRASGAVFLLTAALTGFTQAAWLENFSHDLIDVMSGVHGEQLPDCVLVQMGLVVDGRVNQAGLYLALANTVISNNFNQQNTFLDAISTCPAPSKPQLASFGACVIQACVSAL</sequence>
<evidence type="ECO:0000256" key="1">
    <source>
        <dbReference type="SAM" id="SignalP"/>
    </source>
</evidence>
<keyword evidence="3" id="KW-1185">Reference proteome</keyword>
<evidence type="ECO:0000313" key="2">
    <source>
        <dbReference type="EMBL" id="MPC21482.1"/>
    </source>
</evidence>
<proteinExistence type="predicted"/>